<evidence type="ECO:0000313" key="1">
    <source>
        <dbReference type="EMBL" id="RCV16510.1"/>
    </source>
</evidence>
<sequence length="139" mass="16305">MRNSKTLQDGPLGKRWVRDITHAQVETLDHLLTGCVFNRETWFRILRCFQLDGLAPQAEQPFAEWWTDTRKQVAKVRRKGFDSIVWLVAWLIWRERNRRVHQRSALQPVALAPVIMEEARLWARAGFVALASLLGIRLF</sequence>
<reference evidence="1" key="2">
    <citation type="submission" date="2015-07" db="EMBL/GenBank/DDBJ databases">
        <authorList>
            <person name="Noorani M."/>
        </authorList>
    </citation>
    <scope>NUCLEOTIDE SEQUENCE</scope>
    <source>
        <strain evidence="1">Yugu1</strain>
    </source>
</reference>
<dbReference type="OrthoDB" id="686619at2759"/>
<accession>A0A368QGW1</accession>
<dbReference type="EMBL" id="CM003530">
    <property type="protein sequence ID" value="RCV16510.1"/>
    <property type="molecule type" value="Genomic_DNA"/>
</dbReference>
<dbReference type="AlphaFoldDB" id="A0A368QGW1"/>
<organism evidence="1">
    <name type="scientific">Setaria italica</name>
    <name type="common">Foxtail millet</name>
    <name type="synonym">Panicum italicum</name>
    <dbReference type="NCBI Taxonomy" id="4555"/>
    <lineage>
        <taxon>Eukaryota</taxon>
        <taxon>Viridiplantae</taxon>
        <taxon>Streptophyta</taxon>
        <taxon>Embryophyta</taxon>
        <taxon>Tracheophyta</taxon>
        <taxon>Spermatophyta</taxon>
        <taxon>Magnoliopsida</taxon>
        <taxon>Liliopsida</taxon>
        <taxon>Poales</taxon>
        <taxon>Poaceae</taxon>
        <taxon>PACMAD clade</taxon>
        <taxon>Panicoideae</taxon>
        <taxon>Panicodae</taxon>
        <taxon>Paniceae</taxon>
        <taxon>Cenchrinae</taxon>
        <taxon>Setaria</taxon>
    </lineage>
</organism>
<gene>
    <name evidence="1" type="ORF">SETIT_3G144200v2</name>
</gene>
<protein>
    <submittedName>
        <fullName evidence="1">Uncharacterized protein</fullName>
    </submittedName>
</protein>
<name>A0A368QGW1_SETIT</name>
<reference evidence="1" key="1">
    <citation type="journal article" date="2012" name="Nat. Biotechnol.">
        <title>Reference genome sequence of the model plant Setaria.</title>
        <authorList>
            <person name="Bennetzen J.L."/>
            <person name="Schmutz J."/>
            <person name="Wang H."/>
            <person name="Percifield R."/>
            <person name="Hawkins J."/>
            <person name="Pontaroli A.C."/>
            <person name="Estep M."/>
            <person name="Feng L."/>
            <person name="Vaughn J.N."/>
            <person name="Grimwood J."/>
            <person name="Jenkins J."/>
            <person name="Barry K."/>
            <person name="Lindquist E."/>
            <person name="Hellsten U."/>
            <person name="Deshpande S."/>
            <person name="Wang X."/>
            <person name="Wu X."/>
            <person name="Mitros T."/>
            <person name="Triplett J."/>
            <person name="Yang X."/>
            <person name="Ye C.Y."/>
            <person name="Mauro-Herrera M."/>
            <person name="Wang L."/>
            <person name="Li P."/>
            <person name="Sharma M."/>
            <person name="Sharma R."/>
            <person name="Ronald P.C."/>
            <person name="Panaud O."/>
            <person name="Kellogg E.A."/>
            <person name="Brutnell T.P."/>
            <person name="Doust A.N."/>
            <person name="Tuskan G.A."/>
            <person name="Rokhsar D."/>
            <person name="Devos K.M."/>
        </authorList>
    </citation>
    <scope>NUCLEOTIDE SEQUENCE [LARGE SCALE GENOMIC DNA]</scope>
    <source>
        <strain evidence="1">Yugu1</strain>
    </source>
</reference>
<proteinExistence type="predicted"/>